<proteinExistence type="predicted"/>
<feature type="non-terminal residue" evidence="1">
    <location>
        <position position="183"/>
    </location>
</feature>
<evidence type="ECO:0000313" key="1">
    <source>
        <dbReference type="EMBL" id="MCS5737403.1"/>
    </source>
</evidence>
<accession>A0ABT2HBU0</accession>
<organism evidence="1 2">
    <name type="scientific">Herbiconiux daphne</name>
    <dbReference type="NCBI Taxonomy" id="2970914"/>
    <lineage>
        <taxon>Bacteria</taxon>
        <taxon>Bacillati</taxon>
        <taxon>Actinomycetota</taxon>
        <taxon>Actinomycetes</taxon>
        <taxon>Micrococcales</taxon>
        <taxon>Microbacteriaceae</taxon>
        <taxon>Herbiconiux</taxon>
    </lineage>
</organism>
<gene>
    <name evidence="1" type="ORF">N1032_27090</name>
</gene>
<dbReference type="Proteomes" id="UP001165586">
    <property type="component" value="Unassembled WGS sequence"/>
</dbReference>
<protein>
    <submittedName>
        <fullName evidence="1">Uncharacterized protein</fullName>
    </submittedName>
</protein>
<comment type="caution">
    <text evidence="1">The sequence shown here is derived from an EMBL/GenBank/DDBJ whole genome shotgun (WGS) entry which is preliminary data.</text>
</comment>
<evidence type="ECO:0000313" key="2">
    <source>
        <dbReference type="Proteomes" id="UP001165586"/>
    </source>
</evidence>
<reference evidence="1" key="1">
    <citation type="submission" date="2022-08" db="EMBL/GenBank/DDBJ databases">
        <authorList>
            <person name="Deng Y."/>
            <person name="Han X.-F."/>
            <person name="Zhang Y.-Q."/>
        </authorList>
    </citation>
    <scope>NUCLEOTIDE SEQUENCE</scope>
    <source>
        <strain evidence="1">CPCC 203386</strain>
    </source>
</reference>
<dbReference type="EMBL" id="JANLCJ010000676">
    <property type="protein sequence ID" value="MCS5737403.1"/>
    <property type="molecule type" value="Genomic_DNA"/>
</dbReference>
<keyword evidence="2" id="KW-1185">Reference proteome</keyword>
<name>A0ABT2HBU0_9MICO</name>
<dbReference type="RefSeq" id="WP_259543794.1">
    <property type="nucleotide sequence ID" value="NZ_JANLCJ010000676.1"/>
</dbReference>
<sequence>MELKTLNKLKFAPTGFLVFHSDHVYGPHLRKVLKANDRLKNINITIGYNSTYLVDFELYEAIVASFMESAKETLELGAKVMASENAKIATPVKTPVKRPLTKEVAEKILEVKVPEPVVEVAEKPVKPKKVLTTAQIIDKIRKSSRSWVAESNTTNSTYLLGLVDGVCYEIRESDHEKDGSAGY</sequence>